<keyword evidence="2" id="KW-1185">Reference proteome</keyword>
<evidence type="ECO:0000313" key="2">
    <source>
        <dbReference type="Proteomes" id="UP001049176"/>
    </source>
</evidence>
<name>A0A9P7RKH4_9AGAR</name>
<proteinExistence type="predicted"/>
<dbReference type="RefSeq" id="XP_043002087.1">
    <property type="nucleotide sequence ID" value="XM_043160131.1"/>
</dbReference>
<dbReference type="OrthoDB" id="3116563at2759"/>
<dbReference type="Proteomes" id="UP001049176">
    <property type="component" value="Chromosome 11"/>
</dbReference>
<accession>A0A9P7RKH4</accession>
<gene>
    <name evidence="1" type="ORF">E1B28_003165</name>
</gene>
<dbReference type="GeneID" id="66072241"/>
<dbReference type="KEGG" id="more:E1B28_003165"/>
<comment type="caution">
    <text evidence="1">The sequence shown here is derived from an EMBL/GenBank/DDBJ whole genome shotgun (WGS) entry which is preliminary data.</text>
</comment>
<dbReference type="EMBL" id="CM032191">
    <property type="protein sequence ID" value="KAG7085616.1"/>
    <property type="molecule type" value="Genomic_DNA"/>
</dbReference>
<reference evidence="1" key="1">
    <citation type="journal article" date="2021" name="Genome Biol. Evol.">
        <title>The assembled and annotated genome of the fairy-ring fungus Marasmius oreades.</title>
        <authorList>
            <person name="Hiltunen M."/>
            <person name="Ament-Velasquez S.L."/>
            <person name="Johannesson H."/>
        </authorList>
    </citation>
    <scope>NUCLEOTIDE SEQUENCE</scope>
    <source>
        <strain evidence="1">03SP1</strain>
    </source>
</reference>
<protein>
    <submittedName>
        <fullName evidence="1">Uncharacterized protein</fullName>
    </submittedName>
</protein>
<dbReference type="AlphaFoldDB" id="A0A9P7RKH4"/>
<organism evidence="1 2">
    <name type="scientific">Marasmius oreades</name>
    <name type="common">fairy-ring Marasmius</name>
    <dbReference type="NCBI Taxonomy" id="181124"/>
    <lineage>
        <taxon>Eukaryota</taxon>
        <taxon>Fungi</taxon>
        <taxon>Dikarya</taxon>
        <taxon>Basidiomycota</taxon>
        <taxon>Agaricomycotina</taxon>
        <taxon>Agaricomycetes</taxon>
        <taxon>Agaricomycetidae</taxon>
        <taxon>Agaricales</taxon>
        <taxon>Marasmiineae</taxon>
        <taxon>Marasmiaceae</taxon>
        <taxon>Marasmius</taxon>
    </lineage>
</organism>
<sequence>MSRGGELSPLDIHTIAEHRSHHHLNSVSSHHPLQPPACVDPWTSYIPTCRALFRSGQILEVNPEDITPQGDRIPYPSRLLHVVLHKLQNKMYPLHFDGLDALGTDHDPSTPGGYERCVA</sequence>
<evidence type="ECO:0000313" key="1">
    <source>
        <dbReference type="EMBL" id="KAG7085616.1"/>
    </source>
</evidence>